<dbReference type="AlphaFoldDB" id="A0A0F6SDE6"/>
<accession>A0A0F6SDE6</accession>
<dbReference type="EMBL" id="CP011125">
    <property type="protein sequence ID" value="AKF03309.1"/>
    <property type="molecule type" value="Genomic_DNA"/>
</dbReference>
<sequence>MDELIALIHRATGQTRLIDVAAPFARALGPVLHGSPVLAS</sequence>
<gene>
    <name evidence="1" type="ORF">DB32_000458</name>
</gene>
<name>A0A0F6SDE6_9BACT</name>
<evidence type="ECO:0000313" key="1">
    <source>
        <dbReference type="EMBL" id="AKF03309.1"/>
    </source>
</evidence>
<proteinExistence type="predicted"/>
<keyword evidence="2" id="KW-1185">Reference proteome</keyword>
<reference evidence="1 2" key="1">
    <citation type="submission" date="2015-03" db="EMBL/GenBank/DDBJ databases">
        <title>Genome assembly of Sandaracinus amylolyticus DSM 53668.</title>
        <authorList>
            <person name="Sharma G."/>
            <person name="Subramanian S."/>
        </authorList>
    </citation>
    <scope>NUCLEOTIDE SEQUENCE [LARGE SCALE GENOMIC DNA]</scope>
    <source>
        <strain evidence="1 2">DSM 53668</strain>
    </source>
</reference>
<dbReference type="KEGG" id="samy:DB32_000458"/>
<organism evidence="1 2">
    <name type="scientific">Sandaracinus amylolyticus</name>
    <dbReference type="NCBI Taxonomy" id="927083"/>
    <lineage>
        <taxon>Bacteria</taxon>
        <taxon>Pseudomonadati</taxon>
        <taxon>Myxococcota</taxon>
        <taxon>Polyangia</taxon>
        <taxon>Polyangiales</taxon>
        <taxon>Sandaracinaceae</taxon>
        <taxon>Sandaracinus</taxon>
    </lineage>
</organism>
<dbReference type="Proteomes" id="UP000034883">
    <property type="component" value="Chromosome"/>
</dbReference>
<protein>
    <submittedName>
        <fullName evidence="1">Uncharacterized protein</fullName>
    </submittedName>
</protein>
<evidence type="ECO:0000313" key="2">
    <source>
        <dbReference type="Proteomes" id="UP000034883"/>
    </source>
</evidence>